<evidence type="ECO:0000313" key="3">
    <source>
        <dbReference type="Proteomes" id="UP001180616"/>
    </source>
</evidence>
<dbReference type="Proteomes" id="UP001180616">
    <property type="component" value="Chromosome"/>
</dbReference>
<protein>
    <submittedName>
        <fullName evidence="2">DUF721 domain-containing protein</fullName>
    </submittedName>
</protein>
<dbReference type="EMBL" id="CP133659">
    <property type="protein sequence ID" value="WMW64908.1"/>
    <property type="molecule type" value="Genomic_DNA"/>
</dbReference>
<accession>A0ABY9R1N0</accession>
<dbReference type="RefSeq" id="WP_309540965.1">
    <property type="nucleotide sequence ID" value="NZ_CP133659.1"/>
</dbReference>
<gene>
    <name evidence="2" type="ORF">KPS_002983</name>
</gene>
<feature type="region of interest" description="Disordered" evidence="1">
    <location>
        <begin position="153"/>
        <end position="189"/>
    </location>
</feature>
<organism evidence="2 3">
    <name type="scientific">Nitratidesulfovibrio liaohensis</name>
    <dbReference type="NCBI Taxonomy" id="2604158"/>
    <lineage>
        <taxon>Bacteria</taxon>
        <taxon>Pseudomonadati</taxon>
        <taxon>Thermodesulfobacteriota</taxon>
        <taxon>Desulfovibrionia</taxon>
        <taxon>Desulfovibrionales</taxon>
        <taxon>Desulfovibrionaceae</taxon>
        <taxon>Nitratidesulfovibrio</taxon>
    </lineage>
</organism>
<name>A0ABY9R1N0_9BACT</name>
<keyword evidence="3" id="KW-1185">Reference proteome</keyword>
<reference evidence="2" key="1">
    <citation type="submission" date="2023-09" db="EMBL/GenBank/DDBJ databases">
        <authorList>
            <consortium name="CW5 consortium"/>
            <person name="Lu C.-W."/>
        </authorList>
    </citation>
    <scope>NUCLEOTIDE SEQUENCE</scope>
    <source>
        <strain evidence="2">KPS</strain>
    </source>
</reference>
<evidence type="ECO:0000256" key="1">
    <source>
        <dbReference type="SAM" id="MobiDB-lite"/>
    </source>
</evidence>
<sequence>MKTIGEALRGFLERRGAPERMRLVRLWENWDMVMGTDIAVLAYPLGHRKRILLVGAEDNMAMQDLTFLTPEILERVNAFMDDVSDGPYFERVEVHLLQRRTPLDEVRVERSAPPPRVPPGPDNLGGLLGAFDPESPVGRAYASYVRMFREIGDAAPKPGGAAGHNGRAGQTGQSGPPVRDGTVRAGGRK</sequence>
<dbReference type="Pfam" id="PF05258">
    <property type="entry name" value="DciA"/>
    <property type="match status" value="1"/>
</dbReference>
<dbReference type="InterPro" id="IPR007922">
    <property type="entry name" value="DciA-like"/>
</dbReference>
<proteinExistence type="predicted"/>
<evidence type="ECO:0000313" key="2">
    <source>
        <dbReference type="EMBL" id="WMW64908.1"/>
    </source>
</evidence>